<organism evidence="4 5">
    <name type="scientific">Drosophila yakuba</name>
    <name type="common">Fruit fly</name>
    <dbReference type="NCBI Taxonomy" id="7245"/>
    <lineage>
        <taxon>Eukaryota</taxon>
        <taxon>Metazoa</taxon>
        <taxon>Ecdysozoa</taxon>
        <taxon>Arthropoda</taxon>
        <taxon>Hexapoda</taxon>
        <taxon>Insecta</taxon>
        <taxon>Pterygota</taxon>
        <taxon>Neoptera</taxon>
        <taxon>Endopterygota</taxon>
        <taxon>Diptera</taxon>
        <taxon>Brachycera</taxon>
        <taxon>Muscomorpha</taxon>
        <taxon>Ephydroidea</taxon>
        <taxon>Drosophilidae</taxon>
        <taxon>Drosophila</taxon>
        <taxon>Sophophora</taxon>
    </lineage>
</organism>
<dbReference type="InterPro" id="IPR035994">
    <property type="entry name" value="Nucleoside_phosphorylase_sf"/>
</dbReference>
<dbReference type="NCBIfam" id="TIGR01719">
    <property type="entry name" value="euk_UDPppase"/>
    <property type="match status" value="1"/>
</dbReference>
<proteinExistence type="inferred from homology"/>
<dbReference type="GO" id="GO:0009166">
    <property type="term" value="P:nucleotide catabolic process"/>
    <property type="evidence" value="ECO:0007669"/>
    <property type="project" value="InterPro"/>
</dbReference>
<dbReference type="CDD" id="cd17763">
    <property type="entry name" value="UP_hUPP-like"/>
    <property type="match status" value="1"/>
</dbReference>
<reference evidence="4 5" key="2">
    <citation type="journal article" date="2007" name="PLoS Biol.">
        <title>Principles of genome evolution in the Drosophila melanogaster species group.</title>
        <authorList>
            <person name="Ranz J.M."/>
            <person name="Maurin D."/>
            <person name="Chan Y.S."/>
            <person name="von Grotthuss M."/>
            <person name="Hillier L.W."/>
            <person name="Roote J."/>
            <person name="Ashburner M."/>
            <person name="Bergman C.M."/>
        </authorList>
    </citation>
    <scope>NUCLEOTIDE SEQUENCE [LARGE SCALE GENOMIC DNA]</scope>
    <source>
        <strain evidence="5">Tai18E2 / Tucson 14021-0261.01</strain>
    </source>
</reference>
<dbReference type="InterPro" id="IPR010059">
    <property type="entry name" value="Uridine_phosphorylase_euk"/>
</dbReference>
<dbReference type="SMR" id="A0A0R1EAC4"/>
<protein>
    <submittedName>
        <fullName evidence="4">Uncharacterized protein, isoform B</fullName>
        <ecNumber evidence="4">2.4.2.3</ecNumber>
    </submittedName>
</protein>
<dbReference type="Proteomes" id="UP000002282">
    <property type="component" value="Chromosome 3R"/>
</dbReference>
<feature type="binding site" evidence="2">
    <location>
        <position position="247"/>
    </location>
    <ligand>
        <name>substrate</name>
    </ligand>
</feature>
<keyword evidence="4" id="KW-0808">Transferase</keyword>
<dbReference type="PANTHER" id="PTHR43691:SF11">
    <property type="entry name" value="FI09636P-RELATED"/>
    <property type="match status" value="1"/>
</dbReference>
<dbReference type="OrthoDB" id="204058at2759"/>
<feature type="binding site" evidence="2">
    <location>
        <position position="122"/>
    </location>
    <ligand>
        <name>phosphate</name>
        <dbReference type="ChEBI" id="CHEBI:43474"/>
    </ligand>
</feature>
<feature type="binding site" evidence="2">
    <location>
        <position position="245"/>
    </location>
    <ligand>
        <name>substrate</name>
    </ligand>
</feature>
<feature type="domain" description="Nucleoside phosphorylase" evidence="3">
    <location>
        <begin position="81"/>
        <end position="332"/>
    </location>
</feature>
<keyword evidence="5" id="KW-1185">Reference proteome</keyword>
<keyword evidence="4" id="KW-0328">Glycosyltransferase</keyword>
<dbReference type="Pfam" id="PF01048">
    <property type="entry name" value="PNP_UDP_1"/>
    <property type="match status" value="1"/>
</dbReference>
<evidence type="ECO:0000313" key="5">
    <source>
        <dbReference type="Proteomes" id="UP000002282"/>
    </source>
</evidence>
<gene>
    <name evidence="4" type="primary">Dyak\GE10606</name>
    <name evidence="4" type="synonym">dyak_GLEANR_10516</name>
    <name evidence="4" type="synonym">GE10606</name>
    <name evidence="4" type="ORF">Dyak_GE10606</name>
</gene>
<evidence type="ECO:0000313" key="4">
    <source>
        <dbReference type="EMBL" id="KRK04356.1"/>
    </source>
</evidence>
<dbReference type="GO" id="GO:0042332">
    <property type="term" value="P:gravitaxis"/>
    <property type="evidence" value="ECO:0007669"/>
    <property type="project" value="EnsemblMetazoa"/>
</dbReference>
<dbReference type="AlphaFoldDB" id="A0A0R1EAC4"/>
<dbReference type="EMBL" id="CM000160">
    <property type="protein sequence ID" value="KRK04356.1"/>
    <property type="molecule type" value="Genomic_DNA"/>
</dbReference>
<evidence type="ECO:0000256" key="1">
    <source>
        <dbReference type="ARBA" id="ARBA00010456"/>
    </source>
</evidence>
<evidence type="ECO:0000256" key="2">
    <source>
        <dbReference type="PIRSR" id="PIRSR610059-50"/>
    </source>
</evidence>
<dbReference type="GO" id="GO:0004850">
    <property type="term" value="F:uridine phosphorylase activity"/>
    <property type="evidence" value="ECO:0007669"/>
    <property type="project" value="UniProtKB-EC"/>
</dbReference>
<evidence type="ECO:0000259" key="3">
    <source>
        <dbReference type="Pfam" id="PF01048"/>
    </source>
</evidence>
<accession>A0A0R1EAC4</accession>
<dbReference type="Gene3D" id="3.40.50.1580">
    <property type="entry name" value="Nucleoside phosphorylase domain"/>
    <property type="match status" value="1"/>
</dbReference>
<dbReference type="InterPro" id="IPR000845">
    <property type="entry name" value="Nucleoside_phosphorylase_d"/>
</dbReference>
<dbReference type="GO" id="GO:0005829">
    <property type="term" value="C:cytosol"/>
    <property type="evidence" value="ECO:0007669"/>
    <property type="project" value="TreeGrafter"/>
</dbReference>
<dbReference type="SUPFAM" id="SSF53167">
    <property type="entry name" value="Purine and uridine phosphorylases"/>
    <property type="match status" value="1"/>
</dbReference>
<dbReference type="PANTHER" id="PTHR43691">
    <property type="entry name" value="URIDINE PHOSPHORYLASE"/>
    <property type="match status" value="1"/>
</dbReference>
<sequence length="368" mass="41351">MPPTITDNQTHDFKAHYDCAHRSSLQDDETDDAHVKRITRYSDGTVKLRNSNIELMDQDILYHLALGSESHDLQEMFGDVKFVCMGGTPKRMENFAHFIMNEIGYKLPAGTQLQDISAYSYRYSMYKVGPVLCVSHGMGTPSVSILMHEMIKLMYHAKCKDPVFIRIGTCGGVGVDGGTVIITEDALDGQLRNSHEFTILGKTIHRPAKLDKKLARELKSLASPDDPYDTIIGKTLCTNDFYEGQGRLDGAFCDFSENEKMDYLEKLRENGVVNIEMESTIFAALTHHAGIKAAVVCVALLNRLNGDQVNAPKEVMNEWQARPQILVSRYIRKVLTHNGQLKSLFGHQGSIKSPRRFKLVQQESQAHE</sequence>
<name>A0A0R1EAC4_DROYA</name>
<dbReference type="EC" id="2.4.2.3" evidence="4"/>
<dbReference type="GO" id="GO:0006218">
    <property type="term" value="P:uridine catabolic process"/>
    <property type="evidence" value="ECO:0007669"/>
    <property type="project" value="TreeGrafter"/>
</dbReference>
<reference evidence="4 5" key="1">
    <citation type="journal article" date="2007" name="Nature">
        <title>Evolution of genes and genomes on the Drosophila phylogeny.</title>
        <authorList>
            <consortium name="Drosophila 12 Genomes Consortium"/>
            <person name="Clark A.G."/>
            <person name="Eisen M.B."/>
            <person name="Smith D.R."/>
            <person name="Bergman C.M."/>
            <person name="Oliver B."/>
            <person name="Markow T.A."/>
            <person name="Kaufman T.C."/>
            <person name="Kellis M."/>
            <person name="Gelbart W."/>
            <person name="Iyer V.N."/>
            <person name="Pollard D.A."/>
            <person name="Sackton T.B."/>
            <person name="Larracuente A.M."/>
            <person name="Singh N.D."/>
            <person name="Abad J.P."/>
            <person name="Abt D.N."/>
            <person name="Adryan B."/>
            <person name="Aguade M."/>
            <person name="Akashi H."/>
            <person name="Anderson W.W."/>
            <person name="Aquadro C.F."/>
            <person name="Ardell D.H."/>
            <person name="Arguello R."/>
            <person name="Artieri C.G."/>
            <person name="Barbash D.A."/>
            <person name="Barker D."/>
            <person name="Barsanti P."/>
            <person name="Batterham P."/>
            <person name="Batzoglou S."/>
            <person name="Begun D."/>
            <person name="Bhutkar A."/>
            <person name="Blanco E."/>
            <person name="Bosak S.A."/>
            <person name="Bradley R.K."/>
            <person name="Brand A.D."/>
            <person name="Brent M.R."/>
            <person name="Brooks A.N."/>
            <person name="Brown R.H."/>
            <person name="Butlin R.K."/>
            <person name="Caggese C."/>
            <person name="Calvi B.R."/>
            <person name="Bernardo de Carvalho A."/>
            <person name="Caspi A."/>
            <person name="Castrezana S."/>
            <person name="Celniker S.E."/>
            <person name="Chang J.L."/>
            <person name="Chapple C."/>
            <person name="Chatterji S."/>
            <person name="Chinwalla A."/>
            <person name="Civetta A."/>
            <person name="Clifton S.W."/>
            <person name="Comeron J.M."/>
            <person name="Costello J.C."/>
            <person name="Coyne J.A."/>
            <person name="Daub J."/>
            <person name="David R.G."/>
            <person name="Delcher A.L."/>
            <person name="Delehaunty K."/>
            <person name="Do C.B."/>
            <person name="Ebling H."/>
            <person name="Edwards K."/>
            <person name="Eickbush T."/>
            <person name="Evans J.D."/>
            <person name="Filipski A."/>
            <person name="Findeiss S."/>
            <person name="Freyhult E."/>
            <person name="Fulton L."/>
            <person name="Fulton R."/>
            <person name="Garcia A.C."/>
            <person name="Gardiner A."/>
            <person name="Garfield D.A."/>
            <person name="Garvin B.E."/>
            <person name="Gibson G."/>
            <person name="Gilbert D."/>
            <person name="Gnerre S."/>
            <person name="Godfrey J."/>
            <person name="Good R."/>
            <person name="Gotea V."/>
            <person name="Gravely B."/>
            <person name="Greenberg A.J."/>
            <person name="Griffiths-Jones S."/>
            <person name="Gross S."/>
            <person name="Guigo R."/>
            <person name="Gustafson E.A."/>
            <person name="Haerty W."/>
            <person name="Hahn M.W."/>
            <person name="Halligan D.L."/>
            <person name="Halpern A.L."/>
            <person name="Halter G.M."/>
            <person name="Han M.V."/>
            <person name="Heger A."/>
            <person name="Hillier L."/>
            <person name="Hinrichs A.S."/>
            <person name="Holmes I."/>
            <person name="Hoskins R.A."/>
            <person name="Hubisz M.J."/>
            <person name="Hultmark D."/>
            <person name="Huntley M.A."/>
            <person name="Jaffe D.B."/>
            <person name="Jagadeeshan S."/>
            <person name="Jeck W.R."/>
            <person name="Johnson J."/>
            <person name="Jones C.D."/>
            <person name="Jordan W.C."/>
            <person name="Karpen G.H."/>
            <person name="Kataoka E."/>
            <person name="Keightley P.D."/>
            <person name="Kheradpour P."/>
            <person name="Kirkness E.F."/>
            <person name="Koerich L.B."/>
            <person name="Kristiansen K."/>
            <person name="Kudrna D."/>
            <person name="Kulathinal R.J."/>
            <person name="Kumar S."/>
            <person name="Kwok R."/>
            <person name="Lander E."/>
            <person name="Langley C.H."/>
            <person name="Lapoint R."/>
            <person name="Lazzaro B.P."/>
            <person name="Lee S.J."/>
            <person name="Levesque L."/>
            <person name="Li R."/>
            <person name="Lin C.F."/>
            <person name="Lin M.F."/>
            <person name="Lindblad-Toh K."/>
            <person name="Llopart A."/>
            <person name="Long M."/>
            <person name="Low L."/>
            <person name="Lozovsky E."/>
            <person name="Lu J."/>
            <person name="Luo M."/>
            <person name="Machado C.A."/>
            <person name="Makalowski W."/>
            <person name="Marzo M."/>
            <person name="Matsuda M."/>
            <person name="Matzkin L."/>
            <person name="McAllister B."/>
            <person name="McBride C.S."/>
            <person name="McKernan B."/>
            <person name="McKernan K."/>
            <person name="Mendez-Lago M."/>
            <person name="Minx P."/>
            <person name="Mollenhauer M.U."/>
            <person name="Montooth K."/>
            <person name="Mount S.M."/>
            <person name="Mu X."/>
            <person name="Myers E."/>
            <person name="Negre B."/>
            <person name="Newfeld S."/>
            <person name="Nielsen R."/>
            <person name="Noor M.A."/>
            <person name="O'Grady P."/>
            <person name="Pachter L."/>
            <person name="Papaceit M."/>
            <person name="Parisi M.J."/>
            <person name="Parisi M."/>
            <person name="Parts L."/>
            <person name="Pedersen J.S."/>
            <person name="Pesole G."/>
            <person name="Phillippy A.M."/>
            <person name="Ponting C.P."/>
            <person name="Pop M."/>
            <person name="Porcelli D."/>
            <person name="Powell J.R."/>
            <person name="Prohaska S."/>
            <person name="Pruitt K."/>
            <person name="Puig M."/>
            <person name="Quesneville H."/>
            <person name="Ram K.R."/>
            <person name="Rand D."/>
            <person name="Rasmussen M.D."/>
            <person name="Reed L.K."/>
            <person name="Reenan R."/>
            <person name="Reily A."/>
            <person name="Remington K.A."/>
            <person name="Rieger T.T."/>
            <person name="Ritchie M.G."/>
            <person name="Robin C."/>
            <person name="Rogers Y.H."/>
            <person name="Rohde C."/>
            <person name="Rozas J."/>
            <person name="Rubenfield M.J."/>
            <person name="Ruiz A."/>
            <person name="Russo S."/>
            <person name="Salzberg S.L."/>
            <person name="Sanchez-Gracia A."/>
            <person name="Saranga D.J."/>
            <person name="Sato H."/>
            <person name="Schaeffer S.W."/>
            <person name="Schatz M.C."/>
            <person name="Schlenke T."/>
            <person name="Schwartz R."/>
            <person name="Segarra C."/>
            <person name="Singh R.S."/>
            <person name="Sirot L."/>
            <person name="Sirota M."/>
            <person name="Sisneros N.B."/>
            <person name="Smith C.D."/>
            <person name="Smith T.F."/>
            <person name="Spieth J."/>
            <person name="Stage D.E."/>
            <person name="Stark A."/>
            <person name="Stephan W."/>
            <person name="Strausberg R.L."/>
            <person name="Strempel S."/>
            <person name="Sturgill D."/>
            <person name="Sutton G."/>
            <person name="Sutton G.G."/>
            <person name="Tao W."/>
            <person name="Teichmann S."/>
            <person name="Tobari Y.N."/>
            <person name="Tomimura Y."/>
            <person name="Tsolas J.M."/>
            <person name="Valente V.L."/>
            <person name="Venter E."/>
            <person name="Venter J.C."/>
            <person name="Vicario S."/>
            <person name="Vieira F.G."/>
            <person name="Vilella A.J."/>
            <person name="Villasante A."/>
            <person name="Walenz B."/>
            <person name="Wang J."/>
            <person name="Wasserman M."/>
            <person name="Watts T."/>
            <person name="Wilson D."/>
            <person name="Wilson R.K."/>
            <person name="Wing R.A."/>
            <person name="Wolfner M.F."/>
            <person name="Wong A."/>
            <person name="Wong G.K."/>
            <person name="Wu C.I."/>
            <person name="Wu G."/>
            <person name="Yamamoto D."/>
            <person name="Yang H.P."/>
            <person name="Yang S.P."/>
            <person name="Yorke J.A."/>
            <person name="Yoshida K."/>
            <person name="Zdobnov E."/>
            <person name="Zhang P."/>
            <person name="Zhang Y."/>
            <person name="Zimin A.V."/>
            <person name="Baldwin J."/>
            <person name="Abdouelleil A."/>
            <person name="Abdulkadir J."/>
            <person name="Abebe A."/>
            <person name="Abera B."/>
            <person name="Abreu J."/>
            <person name="Acer S.C."/>
            <person name="Aftuck L."/>
            <person name="Alexander A."/>
            <person name="An P."/>
            <person name="Anderson E."/>
            <person name="Anderson S."/>
            <person name="Arachi H."/>
            <person name="Azer M."/>
            <person name="Bachantsang P."/>
            <person name="Barry A."/>
            <person name="Bayul T."/>
            <person name="Berlin A."/>
            <person name="Bessette D."/>
            <person name="Bloom T."/>
            <person name="Blye J."/>
            <person name="Boguslavskiy L."/>
            <person name="Bonnet C."/>
            <person name="Boukhgalter B."/>
            <person name="Bourzgui I."/>
            <person name="Brown A."/>
            <person name="Cahill P."/>
            <person name="Channer S."/>
            <person name="Cheshatsang Y."/>
            <person name="Chuda L."/>
            <person name="Citroen M."/>
            <person name="Collymore A."/>
            <person name="Cooke P."/>
            <person name="Costello M."/>
            <person name="D'Aco K."/>
            <person name="Daza R."/>
            <person name="De Haan G."/>
            <person name="DeGray S."/>
            <person name="DeMaso C."/>
            <person name="Dhargay N."/>
            <person name="Dooley K."/>
            <person name="Dooley E."/>
            <person name="Doricent M."/>
            <person name="Dorje P."/>
            <person name="Dorjee K."/>
            <person name="Dupes A."/>
            <person name="Elong R."/>
            <person name="Falk J."/>
            <person name="Farina A."/>
            <person name="Faro S."/>
            <person name="Ferguson D."/>
            <person name="Fisher S."/>
            <person name="Foley C.D."/>
            <person name="Franke A."/>
            <person name="Friedrich D."/>
            <person name="Gadbois L."/>
            <person name="Gearin G."/>
            <person name="Gearin C.R."/>
            <person name="Giannoukos G."/>
            <person name="Goode T."/>
            <person name="Graham J."/>
            <person name="Grandbois E."/>
            <person name="Grewal S."/>
            <person name="Gyaltsen K."/>
            <person name="Hafez N."/>
            <person name="Hagos B."/>
            <person name="Hall J."/>
            <person name="Henson C."/>
            <person name="Hollinger A."/>
            <person name="Honan T."/>
            <person name="Huard M.D."/>
            <person name="Hughes L."/>
            <person name="Hurhula B."/>
            <person name="Husby M.E."/>
            <person name="Kamat A."/>
            <person name="Kanga B."/>
            <person name="Kashin S."/>
            <person name="Khazanovich D."/>
            <person name="Kisner P."/>
            <person name="Lance K."/>
            <person name="Lara M."/>
            <person name="Lee W."/>
            <person name="Lennon N."/>
            <person name="Letendre F."/>
            <person name="LeVine R."/>
            <person name="Lipovsky A."/>
            <person name="Liu X."/>
            <person name="Liu J."/>
            <person name="Liu S."/>
            <person name="Lokyitsang T."/>
            <person name="Lokyitsang Y."/>
            <person name="Lubonja R."/>
            <person name="Lui A."/>
            <person name="MacDonald P."/>
            <person name="Magnisalis V."/>
            <person name="Maru K."/>
            <person name="Matthews C."/>
            <person name="McCusker W."/>
            <person name="McDonough S."/>
            <person name="Mehta T."/>
            <person name="Meldrim J."/>
            <person name="Meneus L."/>
            <person name="Mihai O."/>
            <person name="Mihalev A."/>
            <person name="Mihova T."/>
            <person name="Mittelman R."/>
            <person name="Mlenga V."/>
            <person name="Montmayeur A."/>
            <person name="Mulrain L."/>
            <person name="Navidi A."/>
            <person name="Naylor J."/>
            <person name="Negash T."/>
            <person name="Nguyen T."/>
            <person name="Nguyen N."/>
            <person name="Nicol R."/>
            <person name="Norbu C."/>
            <person name="Norbu N."/>
            <person name="Novod N."/>
            <person name="O'Neill B."/>
            <person name="Osman S."/>
            <person name="Markiewicz E."/>
            <person name="Oyono O.L."/>
            <person name="Patti C."/>
            <person name="Phunkhang P."/>
            <person name="Pierre F."/>
            <person name="Priest M."/>
            <person name="Raghuraman S."/>
            <person name="Rege F."/>
            <person name="Reyes R."/>
            <person name="Rise C."/>
            <person name="Rogov P."/>
            <person name="Ross K."/>
            <person name="Ryan E."/>
            <person name="Settipalli S."/>
            <person name="Shea T."/>
            <person name="Sherpa N."/>
            <person name="Shi L."/>
            <person name="Shih D."/>
            <person name="Sparrow T."/>
            <person name="Spaulding J."/>
            <person name="Stalker J."/>
            <person name="Stange-Thomann N."/>
            <person name="Stavropoulos S."/>
            <person name="Stone C."/>
            <person name="Strader C."/>
            <person name="Tesfaye S."/>
            <person name="Thomson T."/>
            <person name="Thoulutsang Y."/>
            <person name="Thoulutsang D."/>
            <person name="Topham K."/>
            <person name="Topping I."/>
            <person name="Tsamla T."/>
            <person name="Vassiliev H."/>
            <person name="Vo A."/>
            <person name="Wangchuk T."/>
            <person name="Wangdi T."/>
            <person name="Weiand M."/>
            <person name="Wilkinson J."/>
            <person name="Wilson A."/>
            <person name="Yadav S."/>
            <person name="Young G."/>
            <person name="Yu Q."/>
            <person name="Zembek L."/>
            <person name="Zhong D."/>
            <person name="Zimmer A."/>
            <person name="Zwirko Z."/>
            <person name="Jaffe D.B."/>
            <person name="Alvarez P."/>
            <person name="Brockman W."/>
            <person name="Butler J."/>
            <person name="Chin C."/>
            <person name="Gnerre S."/>
            <person name="Grabherr M."/>
            <person name="Kleber M."/>
            <person name="Mauceli E."/>
            <person name="MacCallum I."/>
        </authorList>
    </citation>
    <scope>NUCLEOTIDE SEQUENCE [LARGE SCALE GENOMIC DNA]</scope>
    <source>
        <strain evidence="5">Tai18E2 / Tucson 14021-0261.01</strain>
    </source>
</reference>
<feature type="binding site" evidence="2">
    <location>
        <begin position="166"/>
        <end position="169"/>
    </location>
    <ligand>
        <name>phosphate</name>
        <dbReference type="ChEBI" id="CHEBI:43474"/>
    </ligand>
</feature>
<comment type="similarity">
    <text evidence="1">Belongs to the PNP/UDP phosphorylase family.</text>
</comment>